<dbReference type="GO" id="GO:0000976">
    <property type="term" value="F:transcription cis-regulatory region binding"/>
    <property type="evidence" value="ECO:0007669"/>
    <property type="project" value="TreeGrafter"/>
</dbReference>
<gene>
    <name evidence="6" type="ORF">DFR69_10451</name>
</gene>
<organism evidence="6 7">
    <name type="scientific">Nocardia neocaledoniensis</name>
    <dbReference type="NCBI Taxonomy" id="236511"/>
    <lineage>
        <taxon>Bacteria</taxon>
        <taxon>Bacillati</taxon>
        <taxon>Actinomycetota</taxon>
        <taxon>Actinomycetes</taxon>
        <taxon>Mycobacteriales</taxon>
        <taxon>Nocardiaceae</taxon>
        <taxon>Nocardia</taxon>
    </lineage>
</organism>
<evidence type="ECO:0000256" key="1">
    <source>
        <dbReference type="ARBA" id="ARBA00023015"/>
    </source>
</evidence>
<evidence type="ECO:0000256" key="2">
    <source>
        <dbReference type="ARBA" id="ARBA00023125"/>
    </source>
</evidence>
<reference evidence="6 7" key="1">
    <citation type="submission" date="2018-05" db="EMBL/GenBank/DDBJ databases">
        <title>Genomic Encyclopedia of Type Strains, Phase IV (KMG-IV): sequencing the most valuable type-strain genomes for metagenomic binning, comparative biology and taxonomic classification.</title>
        <authorList>
            <person name="Goeker M."/>
        </authorList>
    </citation>
    <scope>NUCLEOTIDE SEQUENCE [LARGE SCALE GENOMIC DNA]</scope>
    <source>
        <strain evidence="6 7">DSM 44717</strain>
    </source>
</reference>
<evidence type="ECO:0000256" key="3">
    <source>
        <dbReference type="ARBA" id="ARBA00023163"/>
    </source>
</evidence>
<keyword evidence="1" id="KW-0805">Transcription regulation</keyword>
<dbReference type="PANTHER" id="PTHR30055:SF234">
    <property type="entry name" value="HTH-TYPE TRANSCRIPTIONAL REGULATOR BETI"/>
    <property type="match status" value="1"/>
</dbReference>
<protein>
    <submittedName>
        <fullName evidence="6">TetR family transcriptional regulator</fullName>
    </submittedName>
</protein>
<evidence type="ECO:0000256" key="4">
    <source>
        <dbReference type="PROSITE-ProRule" id="PRU00335"/>
    </source>
</evidence>
<comment type="caution">
    <text evidence="6">The sequence shown here is derived from an EMBL/GenBank/DDBJ whole genome shotgun (WGS) entry which is preliminary data.</text>
</comment>
<proteinExistence type="predicted"/>
<dbReference type="Proteomes" id="UP000246410">
    <property type="component" value="Unassembled WGS sequence"/>
</dbReference>
<dbReference type="RefSeq" id="WP_110037640.1">
    <property type="nucleotide sequence ID" value="NZ_QGTL01000004.1"/>
</dbReference>
<dbReference type="InterPro" id="IPR009057">
    <property type="entry name" value="Homeodomain-like_sf"/>
</dbReference>
<keyword evidence="3" id="KW-0804">Transcription</keyword>
<feature type="DNA-binding region" description="H-T-H motif" evidence="4">
    <location>
        <begin position="35"/>
        <end position="54"/>
    </location>
</feature>
<evidence type="ECO:0000259" key="5">
    <source>
        <dbReference type="PROSITE" id="PS50977"/>
    </source>
</evidence>
<keyword evidence="7" id="KW-1185">Reference proteome</keyword>
<dbReference type="PANTHER" id="PTHR30055">
    <property type="entry name" value="HTH-TYPE TRANSCRIPTIONAL REGULATOR RUTR"/>
    <property type="match status" value="1"/>
</dbReference>
<keyword evidence="2 4" id="KW-0238">DNA-binding</keyword>
<dbReference type="InterPro" id="IPR050109">
    <property type="entry name" value="HTH-type_TetR-like_transc_reg"/>
</dbReference>
<sequence>MPTAPRPRRRVDAERSIAAIVAAARKTLGANPDATTEEIAKVAGVGRMTLYGHFRTRAELVEAAMVDALREGETTLSAVDLTGDAGQALTRLLAATWPLVAEAAKLRAAADGVLPAGRMRELHAAPAARVAELIHRGQEEGAFRTDLPLDWLVDTVYYVLNGAAEGLRTGRLAAADADRVVIATVRSVLSA</sequence>
<dbReference type="Gene3D" id="1.10.357.10">
    <property type="entry name" value="Tetracycline Repressor, domain 2"/>
    <property type="match status" value="1"/>
</dbReference>
<name>A0A317NL92_9NOCA</name>
<dbReference type="PROSITE" id="PS50977">
    <property type="entry name" value="HTH_TETR_2"/>
    <property type="match status" value="1"/>
</dbReference>
<dbReference type="InterPro" id="IPR001647">
    <property type="entry name" value="HTH_TetR"/>
</dbReference>
<dbReference type="Pfam" id="PF00440">
    <property type="entry name" value="TetR_N"/>
    <property type="match status" value="1"/>
</dbReference>
<feature type="domain" description="HTH tetR-type" evidence="5">
    <location>
        <begin position="14"/>
        <end position="72"/>
    </location>
</feature>
<dbReference type="InterPro" id="IPR036271">
    <property type="entry name" value="Tet_transcr_reg_TetR-rel_C_sf"/>
</dbReference>
<accession>A0A317NL92</accession>
<dbReference type="SUPFAM" id="SSF48498">
    <property type="entry name" value="Tetracyclin repressor-like, C-terminal domain"/>
    <property type="match status" value="1"/>
</dbReference>
<dbReference type="GO" id="GO:0003700">
    <property type="term" value="F:DNA-binding transcription factor activity"/>
    <property type="evidence" value="ECO:0007669"/>
    <property type="project" value="TreeGrafter"/>
</dbReference>
<evidence type="ECO:0000313" key="7">
    <source>
        <dbReference type="Proteomes" id="UP000246410"/>
    </source>
</evidence>
<dbReference type="EMBL" id="QGTL01000004">
    <property type="protein sequence ID" value="PWV75950.1"/>
    <property type="molecule type" value="Genomic_DNA"/>
</dbReference>
<dbReference type="AlphaFoldDB" id="A0A317NL92"/>
<dbReference type="SUPFAM" id="SSF46689">
    <property type="entry name" value="Homeodomain-like"/>
    <property type="match status" value="1"/>
</dbReference>
<evidence type="ECO:0000313" key="6">
    <source>
        <dbReference type="EMBL" id="PWV75950.1"/>
    </source>
</evidence>